<dbReference type="Proteomes" id="UP001157911">
    <property type="component" value="Unassembled WGS sequence"/>
</dbReference>
<organism evidence="2 3">
    <name type="scientific">Desulfurobacterium pacificum</name>
    <dbReference type="NCBI Taxonomy" id="240166"/>
    <lineage>
        <taxon>Bacteria</taxon>
        <taxon>Pseudomonadati</taxon>
        <taxon>Aquificota</taxon>
        <taxon>Aquificia</taxon>
        <taxon>Desulfurobacteriales</taxon>
        <taxon>Desulfurobacteriaceae</taxon>
        <taxon>Desulfurobacterium</taxon>
    </lineage>
</organism>
<gene>
    <name evidence="2" type="ORF">SAMN06265339_0498</name>
</gene>
<reference evidence="2 3" key="1">
    <citation type="submission" date="2017-05" db="EMBL/GenBank/DDBJ databases">
        <authorList>
            <person name="Varghese N."/>
            <person name="Submissions S."/>
        </authorList>
    </citation>
    <scope>NUCLEOTIDE SEQUENCE [LARGE SCALE GENOMIC DNA]</scope>
    <source>
        <strain evidence="2 3">DSM 15522</strain>
    </source>
</reference>
<evidence type="ECO:0000256" key="1">
    <source>
        <dbReference type="SAM" id="Coils"/>
    </source>
</evidence>
<accession>A0ABY1NEL6</accession>
<sequence>MKSEAFERLIELDKEVSSLLKDAQRRAEDLLRFSEEQRRRILEEAEREVDSTVNKERKRKEKELRELEAELSLRFEGLRKKLEETQVDSLANSCLNRIREKVCS</sequence>
<dbReference type="EMBL" id="FXUB01000001">
    <property type="protein sequence ID" value="SMP07715.1"/>
    <property type="molecule type" value="Genomic_DNA"/>
</dbReference>
<evidence type="ECO:0000313" key="3">
    <source>
        <dbReference type="Proteomes" id="UP001157911"/>
    </source>
</evidence>
<dbReference type="Gene3D" id="1.20.5.620">
    <property type="entry name" value="F1F0 ATP synthase subunit B, membrane domain"/>
    <property type="match status" value="1"/>
</dbReference>
<evidence type="ECO:0008006" key="4">
    <source>
        <dbReference type="Google" id="ProtNLM"/>
    </source>
</evidence>
<proteinExistence type="predicted"/>
<protein>
    <recommendedName>
        <fullName evidence="4">ATPase</fullName>
    </recommendedName>
</protein>
<name>A0ABY1NEL6_9BACT</name>
<evidence type="ECO:0000313" key="2">
    <source>
        <dbReference type="EMBL" id="SMP07715.1"/>
    </source>
</evidence>
<dbReference type="RefSeq" id="WP_283400003.1">
    <property type="nucleotide sequence ID" value="NZ_FXUB01000001.1"/>
</dbReference>
<comment type="caution">
    <text evidence="2">The sequence shown here is derived from an EMBL/GenBank/DDBJ whole genome shotgun (WGS) entry which is preliminary data.</text>
</comment>
<keyword evidence="1" id="KW-0175">Coiled coil</keyword>
<keyword evidence="3" id="KW-1185">Reference proteome</keyword>
<feature type="coiled-coil region" evidence="1">
    <location>
        <begin position="20"/>
        <end position="70"/>
    </location>
</feature>